<keyword evidence="3" id="KW-1185">Reference proteome</keyword>
<dbReference type="EMBL" id="MWML01000117">
    <property type="protein sequence ID" value="TCG06263.1"/>
    <property type="molecule type" value="Genomic_DNA"/>
</dbReference>
<feature type="compositionally biased region" description="Basic and acidic residues" evidence="1">
    <location>
        <begin position="68"/>
        <end position="82"/>
    </location>
</feature>
<evidence type="ECO:0000313" key="3">
    <source>
        <dbReference type="Proteomes" id="UP000294200"/>
    </source>
</evidence>
<proteinExistence type="predicted"/>
<name>A0A4R0X7R4_9BURK</name>
<feature type="region of interest" description="Disordered" evidence="1">
    <location>
        <begin position="47"/>
        <end position="82"/>
    </location>
</feature>
<comment type="caution">
    <text evidence="2">The sequence shown here is derived from an EMBL/GenBank/DDBJ whole genome shotgun (WGS) entry which is preliminary data.</text>
</comment>
<reference evidence="2 3" key="1">
    <citation type="submission" date="2017-02" db="EMBL/GenBank/DDBJ databases">
        <title>Paraburkholderia sophoroidis sp. nov. and Paraburkholderia steynii sp. nov. rhizobial symbionts of the fynbos legume Hypocalyptus sophoroides.</title>
        <authorList>
            <person name="Steenkamp E.T."/>
            <person name="Beukes C.W."/>
            <person name="Van Zyl E."/>
            <person name="Avontuur J."/>
            <person name="Chan W.Y."/>
            <person name="Hassen A."/>
            <person name="Palmer M."/>
            <person name="Mthombeni L."/>
            <person name="Phalane F."/>
            <person name="Sereme K."/>
            <person name="Venter S.N."/>
        </authorList>
    </citation>
    <scope>NUCLEOTIDE SEQUENCE [LARGE SCALE GENOMIC DNA]</scope>
    <source>
        <strain evidence="2 3">HC1.1ba</strain>
    </source>
</reference>
<dbReference type="Proteomes" id="UP000294200">
    <property type="component" value="Unassembled WGS sequence"/>
</dbReference>
<protein>
    <submittedName>
        <fullName evidence="2">Uncharacterized protein</fullName>
    </submittedName>
</protein>
<gene>
    <name evidence="2" type="ORF">BZM27_27465</name>
</gene>
<sequence>NISRSNSYADDYLGTVRTVRTVRTSASTSTVTTTTDWRADGLASSLNGELAGRTGTTAPRRNRGATNHRRELSRIKNEISAI</sequence>
<accession>A0A4R0X7R4</accession>
<dbReference type="AlphaFoldDB" id="A0A4R0X7R4"/>
<evidence type="ECO:0000313" key="2">
    <source>
        <dbReference type="EMBL" id="TCG06263.1"/>
    </source>
</evidence>
<organism evidence="2 3">
    <name type="scientific">Paraburkholderia steynii</name>
    <dbReference type="NCBI Taxonomy" id="1245441"/>
    <lineage>
        <taxon>Bacteria</taxon>
        <taxon>Pseudomonadati</taxon>
        <taxon>Pseudomonadota</taxon>
        <taxon>Betaproteobacteria</taxon>
        <taxon>Burkholderiales</taxon>
        <taxon>Burkholderiaceae</taxon>
        <taxon>Paraburkholderia</taxon>
    </lineage>
</organism>
<feature type="non-terminal residue" evidence="2">
    <location>
        <position position="1"/>
    </location>
</feature>
<evidence type="ECO:0000256" key="1">
    <source>
        <dbReference type="SAM" id="MobiDB-lite"/>
    </source>
</evidence>